<comment type="caution">
    <text evidence="2">The sequence shown here is derived from an EMBL/GenBank/DDBJ whole genome shotgun (WGS) entry which is preliminary data.</text>
</comment>
<gene>
    <name evidence="2" type="ORF">KIPB_005616</name>
</gene>
<feature type="compositionally biased region" description="Basic and acidic residues" evidence="1">
    <location>
        <begin position="1"/>
        <end position="11"/>
    </location>
</feature>
<keyword evidence="3" id="KW-1185">Reference proteome</keyword>
<feature type="region of interest" description="Disordered" evidence="1">
    <location>
        <begin position="1"/>
        <end position="37"/>
    </location>
</feature>
<accession>A0A9K3CX99</accession>
<reference evidence="2 3" key="1">
    <citation type="journal article" date="2018" name="PLoS ONE">
        <title>The draft genome of Kipferlia bialata reveals reductive genome evolution in fornicate parasites.</title>
        <authorList>
            <person name="Tanifuji G."/>
            <person name="Takabayashi S."/>
            <person name="Kume K."/>
            <person name="Takagi M."/>
            <person name="Nakayama T."/>
            <person name="Kamikawa R."/>
            <person name="Inagaki Y."/>
            <person name="Hashimoto T."/>
        </authorList>
    </citation>
    <scope>NUCLEOTIDE SEQUENCE [LARGE SCALE GENOMIC DNA]</scope>
    <source>
        <strain evidence="2">NY0173</strain>
    </source>
</reference>
<dbReference type="AlphaFoldDB" id="A0A9K3CX99"/>
<evidence type="ECO:0000313" key="2">
    <source>
        <dbReference type="EMBL" id="GIQ84172.1"/>
    </source>
</evidence>
<protein>
    <submittedName>
        <fullName evidence="2">Uncharacterized protein</fullName>
    </submittedName>
</protein>
<dbReference type="EMBL" id="BDIP01001334">
    <property type="protein sequence ID" value="GIQ84172.1"/>
    <property type="molecule type" value="Genomic_DNA"/>
</dbReference>
<feature type="compositionally biased region" description="Low complexity" evidence="1">
    <location>
        <begin position="21"/>
        <end position="31"/>
    </location>
</feature>
<proteinExistence type="predicted"/>
<evidence type="ECO:0000313" key="3">
    <source>
        <dbReference type="Proteomes" id="UP000265618"/>
    </source>
</evidence>
<name>A0A9K3CX99_9EUKA</name>
<sequence length="207" mass="21862">MVPKEPRDTGRRPVTLLEDGASSTSSASSVSRPGLKDVERGPRRRLVTLFSRKKRHKSQFVEFFAYAEARGVQRPVVIPLSLCLSVSLSLSLSLVGCQGSDTLPVSGASLLVTVVGETHSYVGTAVESATPGLYEYTLTPTAEGLYVVTVAVFGVSSGASISATLSLDVSSLSITHGSQTYLLSTEEDTCLEGIQSEYDIGTLSLSP</sequence>
<evidence type="ECO:0000256" key="1">
    <source>
        <dbReference type="SAM" id="MobiDB-lite"/>
    </source>
</evidence>
<organism evidence="2 3">
    <name type="scientific">Kipferlia bialata</name>
    <dbReference type="NCBI Taxonomy" id="797122"/>
    <lineage>
        <taxon>Eukaryota</taxon>
        <taxon>Metamonada</taxon>
        <taxon>Carpediemonas-like organisms</taxon>
        <taxon>Kipferlia</taxon>
    </lineage>
</organism>
<dbReference type="Proteomes" id="UP000265618">
    <property type="component" value="Unassembled WGS sequence"/>
</dbReference>